<gene>
    <name evidence="4" type="ORF">Poly30_21580</name>
</gene>
<organism evidence="4 5">
    <name type="scientific">Saltatorellus ferox</name>
    <dbReference type="NCBI Taxonomy" id="2528018"/>
    <lineage>
        <taxon>Bacteria</taxon>
        <taxon>Pseudomonadati</taxon>
        <taxon>Planctomycetota</taxon>
        <taxon>Planctomycetia</taxon>
        <taxon>Planctomycetia incertae sedis</taxon>
        <taxon>Saltatorellus</taxon>
    </lineage>
</organism>
<sequence length="350" mass="36734" precursor="true">MKTQRLSIALAACLIGTSAVSFSQEPVKTPDQKPARQRRVDGAEAEAGRPGMGQRNLFLPSTEVMGHAVTAMAGEAAVELGTVANLVVDTKDGSISHVIIQGGEKTSQPGQLRAVPFDALNWSAGEDGKNTAVLDLDPRAFDATPAFDPTMIDQLTGSSAVDAAAKRLGDAGKDMTDEQKAEMNKKAREATAGAVRSVLATNLAGVGVRAKDERQPFSRLSNLIVDCGRGQIAFATVVTGEGNYLVPFQVLEVASTPGADGAAATYSVIAPTNAEGMVGAPMINADAEETASNPRFRASVYKHYGVDAPMGRRGKKRDGDMERGEGPGKERARAPKEGKTRKIKKDDGGR</sequence>
<feature type="region of interest" description="Disordered" evidence="1">
    <location>
        <begin position="307"/>
        <end position="350"/>
    </location>
</feature>
<feature type="domain" description="PRC-barrel" evidence="3">
    <location>
        <begin position="77"/>
        <end position="127"/>
    </location>
</feature>
<reference evidence="4 5" key="1">
    <citation type="submission" date="2019-02" db="EMBL/GenBank/DDBJ databases">
        <title>Deep-cultivation of Planctomycetes and their phenomic and genomic characterization uncovers novel biology.</title>
        <authorList>
            <person name="Wiegand S."/>
            <person name="Jogler M."/>
            <person name="Boedeker C."/>
            <person name="Pinto D."/>
            <person name="Vollmers J."/>
            <person name="Rivas-Marin E."/>
            <person name="Kohn T."/>
            <person name="Peeters S.H."/>
            <person name="Heuer A."/>
            <person name="Rast P."/>
            <person name="Oberbeckmann S."/>
            <person name="Bunk B."/>
            <person name="Jeske O."/>
            <person name="Meyerdierks A."/>
            <person name="Storesund J.E."/>
            <person name="Kallscheuer N."/>
            <person name="Luecker S."/>
            <person name="Lage O.M."/>
            <person name="Pohl T."/>
            <person name="Merkel B.J."/>
            <person name="Hornburger P."/>
            <person name="Mueller R.-W."/>
            <person name="Bruemmer F."/>
            <person name="Labrenz M."/>
            <person name="Spormann A.M."/>
            <person name="Op den Camp H."/>
            <person name="Overmann J."/>
            <person name="Amann R."/>
            <person name="Jetten M.S.M."/>
            <person name="Mascher T."/>
            <person name="Medema M.H."/>
            <person name="Devos D.P."/>
            <person name="Kaster A.-K."/>
            <person name="Ovreas L."/>
            <person name="Rohde M."/>
            <person name="Galperin M.Y."/>
            <person name="Jogler C."/>
        </authorList>
    </citation>
    <scope>NUCLEOTIDE SEQUENCE [LARGE SCALE GENOMIC DNA]</scope>
    <source>
        <strain evidence="4 5">Poly30</strain>
    </source>
</reference>
<feature type="region of interest" description="Disordered" evidence="1">
    <location>
        <begin position="24"/>
        <end position="54"/>
    </location>
</feature>
<dbReference type="AlphaFoldDB" id="A0A518ERC9"/>
<proteinExistence type="predicted"/>
<keyword evidence="2" id="KW-0732">Signal</keyword>
<dbReference type="SUPFAM" id="SSF50346">
    <property type="entry name" value="PRC-barrel domain"/>
    <property type="match status" value="1"/>
</dbReference>
<dbReference type="Pfam" id="PF05239">
    <property type="entry name" value="PRC"/>
    <property type="match status" value="1"/>
</dbReference>
<dbReference type="EMBL" id="CP036434">
    <property type="protein sequence ID" value="QDV06643.1"/>
    <property type="molecule type" value="Genomic_DNA"/>
</dbReference>
<accession>A0A518ERC9</accession>
<feature type="signal peptide" evidence="2">
    <location>
        <begin position="1"/>
        <end position="23"/>
    </location>
</feature>
<evidence type="ECO:0000256" key="2">
    <source>
        <dbReference type="SAM" id="SignalP"/>
    </source>
</evidence>
<dbReference type="Gene3D" id="2.30.30.240">
    <property type="entry name" value="PRC-barrel domain"/>
    <property type="match status" value="1"/>
</dbReference>
<feature type="chain" id="PRO_5021801309" evidence="2">
    <location>
        <begin position="24"/>
        <end position="350"/>
    </location>
</feature>
<dbReference type="RefSeq" id="WP_145197002.1">
    <property type="nucleotide sequence ID" value="NZ_CP036434.1"/>
</dbReference>
<dbReference type="InterPro" id="IPR027275">
    <property type="entry name" value="PRC-brl_dom"/>
</dbReference>
<dbReference type="Proteomes" id="UP000320390">
    <property type="component" value="Chromosome"/>
</dbReference>
<keyword evidence="5" id="KW-1185">Reference proteome</keyword>
<feature type="compositionally biased region" description="Basic and acidic residues" evidence="1">
    <location>
        <begin position="28"/>
        <end position="42"/>
    </location>
</feature>
<evidence type="ECO:0000256" key="1">
    <source>
        <dbReference type="SAM" id="MobiDB-lite"/>
    </source>
</evidence>
<name>A0A518ERC9_9BACT</name>
<feature type="compositionally biased region" description="Basic and acidic residues" evidence="1">
    <location>
        <begin position="317"/>
        <end position="350"/>
    </location>
</feature>
<evidence type="ECO:0000313" key="4">
    <source>
        <dbReference type="EMBL" id="QDV06643.1"/>
    </source>
</evidence>
<protein>
    <submittedName>
        <fullName evidence="4">PRC-barrel domain protein</fullName>
    </submittedName>
</protein>
<dbReference type="InterPro" id="IPR011033">
    <property type="entry name" value="PRC_barrel-like_sf"/>
</dbReference>
<evidence type="ECO:0000313" key="5">
    <source>
        <dbReference type="Proteomes" id="UP000320390"/>
    </source>
</evidence>
<evidence type="ECO:0000259" key="3">
    <source>
        <dbReference type="Pfam" id="PF05239"/>
    </source>
</evidence>